<dbReference type="InterPro" id="IPR026985">
    <property type="entry name" value="FAAP24"/>
</dbReference>
<gene>
    <name evidence="2" type="ORF">L9F63_001722</name>
</gene>
<dbReference type="PANTHER" id="PTHR31786">
    <property type="entry name" value="FANCONI ANEMIA CORE COMPLEX-ASSOCIATED PROTEIN 24"/>
    <property type="match status" value="1"/>
</dbReference>
<reference evidence="2" key="1">
    <citation type="journal article" date="2023" name="IScience">
        <title>Live-bearing cockroach genome reveals convergent evolutionary mechanisms linked to viviparity in insects and beyond.</title>
        <authorList>
            <person name="Fouks B."/>
            <person name="Harrison M.C."/>
            <person name="Mikhailova A.A."/>
            <person name="Marchal E."/>
            <person name="English S."/>
            <person name="Carruthers M."/>
            <person name="Jennings E.C."/>
            <person name="Chiamaka E.L."/>
            <person name="Frigard R.A."/>
            <person name="Pippel M."/>
            <person name="Attardo G.M."/>
            <person name="Benoit J.B."/>
            <person name="Bornberg-Bauer E."/>
            <person name="Tobe S.S."/>
        </authorList>
    </citation>
    <scope>NUCLEOTIDE SEQUENCE</scope>
    <source>
        <strain evidence="2">Stay&amp;Tobe</strain>
    </source>
</reference>
<feature type="domain" description="Fanconi anemia core complex-associated protein 24 pseudonuclease" evidence="1">
    <location>
        <begin position="13"/>
        <end position="132"/>
    </location>
</feature>
<dbReference type="Pfam" id="PF17949">
    <property type="entry name" value="PND"/>
    <property type="match status" value="1"/>
</dbReference>
<dbReference type="Gene3D" id="3.40.50.10130">
    <property type="match status" value="1"/>
</dbReference>
<organism evidence="2 3">
    <name type="scientific">Diploptera punctata</name>
    <name type="common">Pacific beetle cockroach</name>
    <dbReference type="NCBI Taxonomy" id="6984"/>
    <lineage>
        <taxon>Eukaryota</taxon>
        <taxon>Metazoa</taxon>
        <taxon>Ecdysozoa</taxon>
        <taxon>Arthropoda</taxon>
        <taxon>Hexapoda</taxon>
        <taxon>Insecta</taxon>
        <taxon>Pterygota</taxon>
        <taxon>Neoptera</taxon>
        <taxon>Polyneoptera</taxon>
        <taxon>Dictyoptera</taxon>
        <taxon>Blattodea</taxon>
        <taxon>Blaberoidea</taxon>
        <taxon>Blaberidae</taxon>
        <taxon>Diplopterinae</taxon>
        <taxon>Diploptera</taxon>
    </lineage>
</organism>
<evidence type="ECO:0000313" key="3">
    <source>
        <dbReference type="Proteomes" id="UP001233999"/>
    </source>
</evidence>
<name>A0AAD8A3L6_DIPPU</name>
<keyword evidence="3" id="KW-1185">Reference proteome</keyword>
<reference evidence="2" key="2">
    <citation type="submission" date="2023-05" db="EMBL/GenBank/DDBJ databases">
        <authorList>
            <person name="Fouks B."/>
        </authorList>
    </citation>
    <scope>NUCLEOTIDE SEQUENCE</scope>
    <source>
        <strain evidence="2">Stay&amp;Tobe</strain>
        <tissue evidence="2">Testes</tissue>
    </source>
</reference>
<sequence length="201" mass="22750">MDTTITPIKKGPNIPPGNILVNEKWRGSAFEMNLKSIGRVSYCGDIDIVDFYPSEISPVIYVNEGDLLSGVCYERKLKKMQKVVNQNPVIIADRNINTIKQFSELQDKCFSMNLTLIPIGNISELPQLLFQMAYIETKSPNNPFKQREKSRDDLAEIQLKLFTLIPGVGAKKAKILLDHFGHSSNLVSIYQKMYLSQSCLH</sequence>
<comment type="caution">
    <text evidence="2">The sequence shown here is derived from an EMBL/GenBank/DDBJ whole genome shotgun (WGS) entry which is preliminary data.</text>
</comment>
<evidence type="ECO:0000313" key="2">
    <source>
        <dbReference type="EMBL" id="KAJ9591786.1"/>
    </source>
</evidence>
<dbReference type="GO" id="GO:0036297">
    <property type="term" value="P:interstrand cross-link repair"/>
    <property type="evidence" value="ECO:0007669"/>
    <property type="project" value="InterPro"/>
</dbReference>
<dbReference type="PANTHER" id="PTHR31786:SF2">
    <property type="entry name" value="FANCONI ANEMIA CORE COMPLEX-ASSOCIATED PROTEIN 24"/>
    <property type="match status" value="1"/>
</dbReference>
<evidence type="ECO:0000259" key="1">
    <source>
        <dbReference type="Pfam" id="PF17949"/>
    </source>
</evidence>
<accession>A0AAD8A3L6</accession>
<dbReference type="InterPro" id="IPR040646">
    <property type="entry name" value="PND"/>
</dbReference>
<dbReference type="Proteomes" id="UP001233999">
    <property type="component" value="Unassembled WGS sequence"/>
</dbReference>
<dbReference type="GO" id="GO:0043240">
    <property type="term" value="C:Fanconi anaemia nuclear complex"/>
    <property type="evidence" value="ECO:0007669"/>
    <property type="project" value="InterPro"/>
</dbReference>
<dbReference type="Gene3D" id="1.10.150.20">
    <property type="entry name" value="5' to 3' exonuclease, C-terminal subdomain"/>
    <property type="match status" value="1"/>
</dbReference>
<protein>
    <recommendedName>
        <fullName evidence="1">Fanconi anemia core complex-associated protein 24 pseudonuclease domain-containing protein</fullName>
    </recommendedName>
</protein>
<dbReference type="EMBL" id="JASPKZ010003857">
    <property type="protein sequence ID" value="KAJ9591786.1"/>
    <property type="molecule type" value="Genomic_DNA"/>
</dbReference>
<dbReference type="AlphaFoldDB" id="A0AAD8A3L6"/>
<proteinExistence type="predicted"/>
<dbReference type="GO" id="GO:0003682">
    <property type="term" value="F:chromatin binding"/>
    <property type="evidence" value="ECO:0007669"/>
    <property type="project" value="TreeGrafter"/>
</dbReference>